<keyword evidence="2" id="KW-1133">Transmembrane helix</keyword>
<sequence length="429" mass="45318">MEEMHTSPHPRTHRQPVLLGLLEALRIDLIAVPAAFVIATVFWIIGLGSQLPYSIIPEWAFALWGVVHGLSVSTMGFEFSLAPSLITLGVWLFFAAGAKRLVAGFAEADLDDTDNMEASWWKPVLVAVATYVIAYALPLIVLTLLVGEGTLTPSGFLRLALMLLSASAAGFLWVRGVDDIPRLQNLDSEVWDVGASLVKRLLWAAAFLSVLVLAAGIVLRWDELAQSLQGYSSPLSAGVGLLMIQILFAPGILFASLSWIAGTGVNVGDGALSSVFQTAAGPVPHVPVLQLLVGDYPAWTNAAPVLLVLVGVLSVIVGRGHARLVMMASWPGLATAAVKLFVVLQVLAIFARGAMGPLGLSAFGPSALTSALVVTAWLAVGMTGGLLLTRLSNMQAGLQASEDQEGSDEDDEPFGRIGDERSADYSDDD</sequence>
<feature type="transmembrane region" description="Helical" evidence="2">
    <location>
        <begin position="21"/>
        <end position="45"/>
    </location>
</feature>
<evidence type="ECO:0000256" key="2">
    <source>
        <dbReference type="SAM" id="Phobius"/>
    </source>
</evidence>
<evidence type="ECO:0000256" key="1">
    <source>
        <dbReference type="SAM" id="MobiDB-lite"/>
    </source>
</evidence>
<keyword evidence="2" id="KW-0812">Transmembrane</keyword>
<name>A0A2H1ICY5_BREAU</name>
<feature type="transmembrane region" description="Helical" evidence="2">
    <location>
        <begin position="79"/>
        <end position="98"/>
    </location>
</feature>
<gene>
    <name evidence="3" type="ORF">BAURA63_01100</name>
</gene>
<dbReference type="Proteomes" id="UP000234327">
    <property type="component" value="Unassembled WGS sequence"/>
</dbReference>
<feature type="transmembrane region" description="Helical" evidence="2">
    <location>
        <begin position="51"/>
        <end position="72"/>
    </location>
</feature>
<reference evidence="3 4" key="1">
    <citation type="submission" date="2017-03" db="EMBL/GenBank/DDBJ databases">
        <authorList>
            <person name="Afonso C.L."/>
            <person name="Miller P.J."/>
            <person name="Scott M.A."/>
            <person name="Spackman E."/>
            <person name="Goraichik I."/>
            <person name="Dimitrov K.M."/>
            <person name="Suarez D.L."/>
            <person name="Swayne D.E."/>
        </authorList>
    </citation>
    <scope>NUCLEOTIDE SEQUENCE [LARGE SCALE GENOMIC DNA]</scope>
    <source>
        <strain evidence="4">6(3)</strain>
    </source>
</reference>
<accession>A0A2H1ICY5</accession>
<feature type="compositionally biased region" description="Acidic residues" evidence="1">
    <location>
        <begin position="402"/>
        <end position="412"/>
    </location>
</feature>
<evidence type="ECO:0000313" key="3">
    <source>
        <dbReference type="EMBL" id="SMX73015.1"/>
    </source>
</evidence>
<dbReference type="AlphaFoldDB" id="A0A2H1ICY5"/>
<feature type="transmembrane region" description="Helical" evidence="2">
    <location>
        <begin position="201"/>
        <end position="219"/>
    </location>
</feature>
<dbReference type="EMBL" id="FXYZ01000003">
    <property type="protein sequence ID" value="SMX73015.1"/>
    <property type="molecule type" value="Genomic_DNA"/>
</dbReference>
<feature type="transmembrane region" description="Helical" evidence="2">
    <location>
        <begin position="298"/>
        <end position="318"/>
    </location>
</feature>
<dbReference type="InterPro" id="IPR045931">
    <property type="entry name" value="DUF6350"/>
</dbReference>
<evidence type="ECO:0000313" key="4">
    <source>
        <dbReference type="Proteomes" id="UP000234327"/>
    </source>
</evidence>
<feature type="transmembrane region" description="Helical" evidence="2">
    <location>
        <begin position="239"/>
        <end position="261"/>
    </location>
</feature>
<feature type="transmembrane region" description="Helical" evidence="2">
    <location>
        <begin position="156"/>
        <end position="174"/>
    </location>
</feature>
<feature type="transmembrane region" description="Helical" evidence="2">
    <location>
        <begin position="118"/>
        <end position="144"/>
    </location>
</feature>
<feature type="transmembrane region" description="Helical" evidence="2">
    <location>
        <begin position="367"/>
        <end position="388"/>
    </location>
</feature>
<organism evidence="3 4">
    <name type="scientific">Brevibacterium aurantiacum</name>
    <dbReference type="NCBI Taxonomy" id="273384"/>
    <lineage>
        <taxon>Bacteria</taxon>
        <taxon>Bacillati</taxon>
        <taxon>Actinomycetota</taxon>
        <taxon>Actinomycetes</taxon>
        <taxon>Micrococcales</taxon>
        <taxon>Brevibacteriaceae</taxon>
        <taxon>Brevibacterium</taxon>
    </lineage>
</organism>
<feature type="compositionally biased region" description="Basic and acidic residues" evidence="1">
    <location>
        <begin position="413"/>
        <end position="429"/>
    </location>
</feature>
<feature type="transmembrane region" description="Helical" evidence="2">
    <location>
        <begin position="330"/>
        <end position="355"/>
    </location>
</feature>
<dbReference type="Pfam" id="PF19877">
    <property type="entry name" value="DUF6350"/>
    <property type="match status" value="1"/>
</dbReference>
<keyword evidence="2" id="KW-0472">Membrane</keyword>
<proteinExistence type="predicted"/>
<feature type="region of interest" description="Disordered" evidence="1">
    <location>
        <begin position="398"/>
        <end position="429"/>
    </location>
</feature>
<protein>
    <submittedName>
        <fullName evidence="3">Uncharacterized protein</fullName>
    </submittedName>
</protein>